<name>A0ABR6ZTS7_9BURK</name>
<dbReference type="PANTHER" id="PTHR13812">
    <property type="entry name" value="KETIMINE REDUCTASE MU-CRYSTALLIN"/>
    <property type="match status" value="1"/>
</dbReference>
<comment type="caution">
    <text evidence="1">The sequence shown here is derived from an EMBL/GenBank/DDBJ whole genome shotgun (WGS) entry which is preliminary data.</text>
</comment>
<dbReference type="Gene3D" id="3.30.1780.10">
    <property type="entry name" value="ornithine cyclodeaminase, domain 1"/>
    <property type="match status" value="1"/>
</dbReference>
<dbReference type="NCBIfam" id="NF004793">
    <property type="entry name" value="PRK06141.1"/>
    <property type="match status" value="1"/>
</dbReference>
<sequence>MIPHYSQQQVRAALPYARLIPALRQAFTEDMIAPRRHAHTLSEADNSSLLLMPVWQSHGHLGVKLVTVAPHNTSLPSVHAIFVLFDTQTGAPLALMDGEELTLRRTAAASALASSFASRSDSQRLLLVGNGSLAPHIAVAHCHTRPVSHISIWGRSGDKSALTARMLREHAELPATVHIEVVSDLAAACSQADIISCVTTSKTPVVLGEHVKAGTHVDLVGGFRPDMREVDDALMHKATVYVDTYAGALAEAGDLTQTLTNGSLARSAIVAELAELCAGQHPGRTQATDISVFKSVGTAIEDLCAANLVWESLAANA</sequence>
<dbReference type="PIRSF" id="PIRSF001439">
    <property type="entry name" value="CryM"/>
    <property type="match status" value="1"/>
</dbReference>
<gene>
    <name evidence="1" type="ORF">H8L32_17330</name>
</gene>
<evidence type="ECO:0000313" key="2">
    <source>
        <dbReference type="Proteomes" id="UP000650424"/>
    </source>
</evidence>
<dbReference type="RefSeq" id="WP_186948525.1">
    <property type="nucleotide sequence ID" value="NZ_JACOGF010000009.1"/>
</dbReference>
<dbReference type="PANTHER" id="PTHR13812:SF19">
    <property type="entry name" value="KETIMINE REDUCTASE MU-CRYSTALLIN"/>
    <property type="match status" value="1"/>
</dbReference>
<dbReference type="Pfam" id="PF02423">
    <property type="entry name" value="OCD_Mu_crystall"/>
    <property type="match status" value="1"/>
</dbReference>
<dbReference type="InterPro" id="IPR003462">
    <property type="entry name" value="ODC_Mu_crystall"/>
</dbReference>
<dbReference type="InterPro" id="IPR036291">
    <property type="entry name" value="NAD(P)-bd_dom_sf"/>
</dbReference>
<dbReference type="SUPFAM" id="SSF51735">
    <property type="entry name" value="NAD(P)-binding Rossmann-fold domains"/>
    <property type="match status" value="1"/>
</dbReference>
<organism evidence="1 2">
    <name type="scientific">Undibacterium hunanense</name>
    <dbReference type="NCBI Taxonomy" id="2762292"/>
    <lineage>
        <taxon>Bacteria</taxon>
        <taxon>Pseudomonadati</taxon>
        <taxon>Pseudomonadota</taxon>
        <taxon>Betaproteobacteria</taxon>
        <taxon>Burkholderiales</taxon>
        <taxon>Oxalobacteraceae</taxon>
        <taxon>Undibacterium</taxon>
    </lineage>
</organism>
<dbReference type="Gene3D" id="3.40.50.720">
    <property type="entry name" value="NAD(P)-binding Rossmann-like Domain"/>
    <property type="match status" value="1"/>
</dbReference>
<dbReference type="EMBL" id="JACOGF010000009">
    <property type="protein sequence ID" value="MBC3919255.1"/>
    <property type="molecule type" value="Genomic_DNA"/>
</dbReference>
<dbReference type="InterPro" id="IPR023401">
    <property type="entry name" value="ODC_N"/>
</dbReference>
<keyword evidence="2" id="KW-1185">Reference proteome</keyword>
<evidence type="ECO:0000313" key="1">
    <source>
        <dbReference type="EMBL" id="MBC3919255.1"/>
    </source>
</evidence>
<dbReference type="Proteomes" id="UP000650424">
    <property type="component" value="Unassembled WGS sequence"/>
</dbReference>
<accession>A0ABR6ZTS7</accession>
<reference evidence="1 2" key="1">
    <citation type="submission" date="2020-08" db="EMBL/GenBank/DDBJ databases">
        <title>Novel species isolated from subtropical streams in China.</title>
        <authorList>
            <person name="Lu H."/>
        </authorList>
    </citation>
    <scope>NUCLEOTIDE SEQUENCE [LARGE SCALE GENOMIC DNA]</scope>
    <source>
        <strain evidence="1 2">CY18W</strain>
    </source>
</reference>
<protein>
    <submittedName>
        <fullName evidence="1">Ornithine cyclodeaminase family protein</fullName>
    </submittedName>
</protein>
<proteinExistence type="predicted"/>